<dbReference type="EMBL" id="QGKV02001507">
    <property type="protein sequence ID" value="KAF3527957.1"/>
    <property type="molecule type" value="Genomic_DNA"/>
</dbReference>
<evidence type="ECO:0008006" key="4">
    <source>
        <dbReference type="Google" id="ProtNLM"/>
    </source>
</evidence>
<feature type="compositionally biased region" description="Basic and acidic residues" evidence="1">
    <location>
        <begin position="151"/>
        <end position="167"/>
    </location>
</feature>
<protein>
    <recommendedName>
        <fullName evidence="4">Ternary complex factor MIP1 leucine-zipper domain-containing protein</fullName>
    </recommendedName>
</protein>
<name>A0ABQ7B6H1_BRACR</name>
<reference evidence="2 3" key="1">
    <citation type="journal article" date="2020" name="BMC Genomics">
        <title>Intraspecific diversification of the crop wild relative Brassica cretica Lam. using demographic model selection.</title>
        <authorList>
            <person name="Kioukis A."/>
            <person name="Michalopoulou V.A."/>
            <person name="Briers L."/>
            <person name="Pirintsos S."/>
            <person name="Studholme D.J."/>
            <person name="Pavlidis P."/>
            <person name="Sarris P.F."/>
        </authorList>
    </citation>
    <scope>NUCLEOTIDE SEQUENCE [LARGE SCALE GENOMIC DNA]</scope>
    <source>
        <strain evidence="3">cv. PFS-1207/04</strain>
    </source>
</reference>
<sequence>MMAVDEHGEPTEPAQTTAELQKQIDSLQGQITDIHRARETTGENPDLSSEVQNLKEKLEEHSKQLKQSADKLSQLQSENTVLRDQNQSLNATGNKKRRFNTRIRPMENLNTPNSGERTIDTPPTSGVAGETREGTENPQIHYLEESDSEPEPEKEAPERAGATEKKGCRYLPGPISPISQYQHQS</sequence>
<feature type="region of interest" description="Disordered" evidence="1">
    <location>
        <begin position="26"/>
        <end position="185"/>
    </location>
</feature>
<feature type="compositionally biased region" description="Polar residues" evidence="1">
    <location>
        <begin position="65"/>
        <end position="93"/>
    </location>
</feature>
<organism evidence="2 3">
    <name type="scientific">Brassica cretica</name>
    <name type="common">Mustard</name>
    <dbReference type="NCBI Taxonomy" id="69181"/>
    <lineage>
        <taxon>Eukaryota</taxon>
        <taxon>Viridiplantae</taxon>
        <taxon>Streptophyta</taxon>
        <taxon>Embryophyta</taxon>
        <taxon>Tracheophyta</taxon>
        <taxon>Spermatophyta</taxon>
        <taxon>Magnoliopsida</taxon>
        <taxon>eudicotyledons</taxon>
        <taxon>Gunneridae</taxon>
        <taxon>Pentapetalae</taxon>
        <taxon>rosids</taxon>
        <taxon>malvids</taxon>
        <taxon>Brassicales</taxon>
        <taxon>Brassicaceae</taxon>
        <taxon>Brassiceae</taxon>
        <taxon>Brassica</taxon>
    </lineage>
</organism>
<feature type="compositionally biased region" description="Basic and acidic residues" evidence="1">
    <location>
        <begin position="53"/>
        <end position="63"/>
    </location>
</feature>
<keyword evidence="3" id="KW-1185">Reference proteome</keyword>
<gene>
    <name evidence="2" type="ORF">DY000_02040731</name>
</gene>
<evidence type="ECO:0000313" key="3">
    <source>
        <dbReference type="Proteomes" id="UP000266723"/>
    </source>
</evidence>
<accession>A0ABQ7B6H1</accession>
<feature type="compositionally biased region" description="Polar residues" evidence="1">
    <location>
        <begin position="42"/>
        <end position="52"/>
    </location>
</feature>
<evidence type="ECO:0000256" key="1">
    <source>
        <dbReference type="SAM" id="MobiDB-lite"/>
    </source>
</evidence>
<feature type="compositionally biased region" description="Polar residues" evidence="1">
    <location>
        <begin position="108"/>
        <end position="124"/>
    </location>
</feature>
<comment type="caution">
    <text evidence="2">The sequence shown here is derived from an EMBL/GenBank/DDBJ whole genome shotgun (WGS) entry which is preliminary data.</text>
</comment>
<evidence type="ECO:0000313" key="2">
    <source>
        <dbReference type="EMBL" id="KAF3527957.1"/>
    </source>
</evidence>
<dbReference type="Proteomes" id="UP000266723">
    <property type="component" value="Unassembled WGS sequence"/>
</dbReference>
<proteinExistence type="predicted"/>